<dbReference type="InterPro" id="IPR018359">
    <property type="entry name" value="Bromodomain_CS"/>
</dbReference>
<evidence type="ECO:0000256" key="3">
    <source>
        <dbReference type="ARBA" id="ARBA00008607"/>
    </source>
</evidence>
<evidence type="ECO:0000256" key="16">
    <source>
        <dbReference type="SAM" id="MobiDB-lite"/>
    </source>
</evidence>
<dbReference type="GO" id="GO:0005634">
    <property type="term" value="C:nucleus"/>
    <property type="evidence" value="ECO:0007669"/>
    <property type="project" value="UniProtKB-SubCell"/>
</dbReference>
<dbReference type="OrthoDB" id="1937912at2759"/>
<dbReference type="Pfam" id="PF06466">
    <property type="entry name" value="PCAF_N"/>
    <property type="match status" value="1"/>
</dbReference>
<dbReference type="InterPro" id="IPR001487">
    <property type="entry name" value="Bromodomain"/>
</dbReference>
<keyword evidence="5" id="KW-0808">Transferase</keyword>
<dbReference type="Proteomes" id="UP000708208">
    <property type="component" value="Unassembled WGS sequence"/>
</dbReference>
<dbReference type="GO" id="GO:0140672">
    <property type="term" value="C:ATAC complex"/>
    <property type="evidence" value="ECO:0007669"/>
    <property type="project" value="TreeGrafter"/>
</dbReference>
<evidence type="ECO:0000259" key="18">
    <source>
        <dbReference type="PROSITE" id="PS51186"/>
    </source>
</evidence>
<keyword evidence="10" id="KW-0804">Transcription</keyword>
<evidence type="ECO:0000256" key="13">
    <source>
        <dbReference type="ARBA" id="ARBA00023315"/>
    </source>
</evidence>
<keyword evidence="9" id="KW-0010">Activator</keyword>
<sequence length="847" mass="95352">MFKCYSERYSRKNGYSHYKQTMNNNLTAGMSPSSGVPSPMLAGSPAAVPSPTPSAPSPQGQQGGTLISRISHPIRVANRKAQFKALTRNEKIARLATHTACKMEGCQCAGWKSLATGRHFLFPSNNATENNPFDNVSEPCRNCSHTFEKHITELVKLKEDEMDELVSTLVDIETLFMILQRDPIVEDPETKQIYHYLFRLLRKSVASCSSPLPDFVTLGKPPYEEPSISRAIMALLAFRYGHLNSFEWGGLVDLGKILLHTINTCKLEPPSVVCPRLVPNQFELYKHMYTRWLILCYVPLLCDSLPKYETASIFGHNLLREIFPTVKKQLSDKFVTEQNKIPVYKRELYGKLLPGLLENVENAIHSISCPIWQPNFKPQLPAHAIPNFANQSAGTRSVSGASVGTAAISSDSPAVIKEEPPDAAQGEGMELDQCSDPPVGAKVPSHIKEERLYLQAGATFSADVDFQSDLINEILQEIDASKTNGDSGALFDDSTARDEAAKLEELRQIISCHVVGNSLTQSVSKETMFWLIGLQNVFSHQLPRMPKEYITRLVFDPKHKTLALVKDGRPIGGICFRMFPTQGFTEIVFCAVTSNEQVKGYGTHLMNQLKDYHIKQGILHFLTYADEFAIGYFKKQGFSMEITVNKTIYTGFIKEYEGATLMHCELNPCIRYTEFTSVVRLQKEIMMRLVQKKYAKLKALEFQGSGLKDGKRLQEIPGIQEAAKICGIEAPCTTKEDEPNLTLVFKSILNQVRNHSASWPFLKPVDKNEVPDYYDYIPYPMDLKTIGERLKKGYYIGKKLFIADMIRIFTNCRTYNSAETEYYKCANQLEKFFNTKIRESGLGESLK</sequence>
<dbReference type="Pfam" id="PF00439">
    <property type="entry name" value="Bromodomain"/>
    <property type="match status" value="1"/>
</dbReference>
<accession>A0A8J2LFL3</accession>
<evidence type="ECO:0000259" key="17">
    <source>
        <dbReference type="PROSITE" id="PS50014"/>
    </source>
</evidence>
<dbReference type="GO" id="GO:0043992">
    <property type="term" value="F:histone H3K9 acetyltransferase activity"/>
    <property type="evidence" value="ECO:0007669"/>
    <property type="project" value="UniProtKB-ARBA"/>
</dbReference>
<keyword evidence="7" id="KW-0805">Transcription regulation</keyword>
<reference evidence="19" key="1">
    <citation type="submission" date="2021-06" db="EMBL/GenBank/DDBJ databases">
        <authorList>
            <person name="Hodson N. C."/>
            <person name="Mongue J. A."/>
            <person name="Jaron S. K."/>
        </authorList>
    </citation>
    <scope>NUCLEOTIDE SEQUENCE</scope>
</reference>
<dbReference type="CDD" id="cd04301">
    <property type="entry name" value="NAT_SF"/>
    <property type="match status" value="1"/>
</dbReference>
<evidence type="ECO:0000256" key="10">
    <source>
        <dbReference type="ARBA" id="ARBA00023163"/>
    </source>
</evidence>
<dbReference type="GO" id="GO:0005813">
    <property type="term" value="C:centrosome"/>
    <property type="evidence" value="ECO:0007669"/>
    <property type="project" value="UniProtKB-SubCell"/>
</dbReference>
<dbReference type="EC" id="2.3.1.48" evidence="4"/>
<comment type="similarity">
    <text evidence="3">Belongs to the acetyltransferase family. GCN5 subfamily.</text>
</comment>
<feature type="region of interest" description="Disordered" evidence="16">
    <location>
        <begin position="26"/>
        <end position="65"/>
    </location>
</feature>
<evidence type="ECO:0000256" key="15">
    <source>
        <dbReference type="PROSITE-ProRule" id="PRU00035"/>
    </source>
</evidence>
<evidence type="ECO:0000256" key="12">
    <source>
        <dbReference type="ARBA" id="ARBA00023242"/>
    </source>
</evidence>
<evidence type="ECO:0000256" key="6">
    <source>
        <dbReference type="ARBA" id="ARBA00022853"/>
    </source>
</evidence>
<dbReference type="Pfam" id="PF00583">
    <property type="entry name" value="Acetyltransf_1"/>
    <property type="match status" value="1"/>
</dbReference>
<comment type="catalytic activity">
    <reaction evidence="14">
        <text>L-lysyl-[histone] + acetyl-CoA = N(6)-acetyl-L-lysyl-[histone] + CoA + H(+)</text>
        <dbReference type="Rhea" id="RHEA:21992"/>
        <dbReference type="Rhea" id="RHEA-COMP:9845"/>
        <dbReference type="Rhea" id="RHEA-COMP:11338"/>
        <dbReference type="ChEBI" id="CHEBI:15378"/>
        <dbReference type="ChEBI" id="CHEBI:29969"/>
        <dbReference type="ChEBI" id="CHEBI:57287"/>
        <dbReference type="ChEBI" id="CHEBI:57288"/>
        <dbReference type="ChEBI" id="CHEBI:61930"/>
        <dbReference type="EC" id="2.3.1.48"/>
    </reaction>
    <physiologicalReaction direction="left-to-right" evidence="14">
        <dbReference type="Rhea" id="RHEA:21993"/>
    </physiologicalReaction>
</comment>
<dbReference type="PROSITE" id="PS50014">
    <property type="entry name" value="BROMODOMAIN_2"/>
    <property type="match status" value="1"/>
</dbReference>
<gene>
    <name evidence="19" type="ORF">AFUS01_LOCUS40538</name>
</gene>
<dbReference type="PANTHER" id="PTHR45750:SF3">
    <property type="entry name" value="HISTONE ACETYLTRANSFERASE"/>
    <property type="match status" value="1"/>
</dbReference>
<name>A0A8J2LFL3_9HEXA</name>
<evidence type="ECO:0000256" key="11">
    <source>
        <dbReference type="ARBA" id="ARBA00023212"/>
    </source>
</evidence>
<keyword evidence="12" id="KW-0539">Nucleus</keyword>
<evidence type="ECO:0000256" key="4">
    <source>
        <dbReference type="ARBA" id="ARBA00013184"/>
    </source>
</evidence>
<feature type="domain" description="Bromo" evidence="17">
    <location>
        <begin position="753"/>
        <end position="823"/>
    </location>
</feature>
<dbReference type="PANTHER" id="PTHR45750">
    <property type="entry name" value="GH11602P"/>
    <property type="match status" value="1"/>
</dbReference>
<keyword evidence="8 15" id="KW-0103">Bromodomain</keyword>
<keyword evidence="6" id="KW-0156">Chromatin regulator</keyword>
<feature type="compositionally biased region" description="Low complexity" evidence="16">
    <location>
        <begin position="29"/>
        <end position="47"/>
    </location>
</feature>
<feature type="region of interest" description="Disordered" evidence="16">
    <location>
        <begin position="409"/>
        <end position="440"/>
    </location>
</feature>
<dbReference type="InterPro" id="IPR000182">
    <property type="entry name" value="GNAT_dom"/>
</dbReference>
<keyword evidence="20" id="KW-1185">Reference proteome</keyword>
<evidence type="ECO:0000313" key="20">
    <source>
        <dbReference type="Proteomes" id="UP000708208"/>
    </source>
</evidence>
<evidence type="ECO:0000313" key="19">
    <source>
        <dbReference type="EMBL" id="CAG7830753.1"/>
    </source>
</evidence>
<evidence type="ECO:0000256" key="2">
    <source>
        <dbReference type="ARBA" id="ARBA00004300"/>
    </source>
</evidence>
<dbReference type="PROSITE" id="PS51186">
    <property type="entry name" value="GNAT"/>
    <property type="match status" value="1"/>
</dbReference>
<dbReference type="AlphaFoldDB" id="A0A8J2LFL3"/>
<keyword evidence="11" id="KW-0206">Cytoskeleton</keyword>
<dbReference type="SMART" id="SM00297">
    <property type="entry name" value="BROMO"/>
    <property type="match status" value="1"/>
</dbReference>
<evidence type="ECO:0000256" key="5">
    <source>
        <dbReference type="ARBA" id="ARBA00022679"/>
    </source>
</evidence>
<dbReference type="PROSITE" id="PS00633">
    <property type="entry name" value="BROMODOMAIN_1"/>
    <property type="match status" value="1"/>
</dbReference>
<keyword evidence="11" id="KW-0963">Cytoplasm</keyword>
<proteinExistence type="inferred from homology"/>
<dbReference type="EMBL" id="CAJVCH010557456">
    <property type="protein sequence ID" value="CAG7830753.1"/>
    <property type="molecule type" value="Genomic_DNA"/>
</dbReference>
<evidence type="ECO:0000256" key="14">
    <source>
        <dbReference type="ARBA" id="ARBA00048940"/>
    </source>
</evidence>
<organism evidence="19 20">
    <name type="scientific">Allacma fusca</name>
    <dbReference type="NCBI Taxonomy" id="39272"/>
    <lineage>
        <taxon>Eukaryota</taxon>
        <taxon>Metazoa</taxon>
        <taxon>Ecdysozoa</taxon>
        <taxon>Arthropoda</taxon>
        <taxon>Hexapoda</taxon>
        <taxon>Collembola</taxon>
        <taxon>Symphypleona</taxon>
        <taxon>Sminthuridae</taxon>
        <taxon>Allacma</taxon>
    </lineage>
</organism>
<evidence type="ECO:0000256" key="1">
    <source>
        <dbReference type="ARBA" id="ARBA00004123"/>
    </source>
</evidence>
<comment type="caution">
    <text evidence="19">The sequence shown here is derived from an EMBL/GenBank/DDBJ whole genome shotgun (WGS) entry which is preliminary data.</text>
</comment>
<feature type="domain" description="N-acetyltransferase" evidence="18">
    <location>
        <begin position="521"/>
        <end position="667"/>
    </location>
</feature>
<dbReference type="InterPro" id="IPR037800">
    <property type="entry name" value="GCN5"/>
</dbReference>
<evidence type="ECO:0000256" key="9">
    <source>
        <dbReference type="ARBA" id="ARBA00023159"/>
    </source>
</evidence>
<evidence type="ECO:0000256" key="8">
    <source>
        <dbReference type="ARBA" id="ARBA00023117"/>
    </source>
</evidence>
<dbReference type="CDD" id="cd05509">
    <property type="entry name" value="Bromo_gcn5_like"/>
    <property type="match status" value="1"/>
</dbReference>
<dbReference type="GO" id="GO:0045944">
    <property type="term" value="P:positive regulation of transcription by RNA polymerase II"/>
    <property type="evidence" value="ECO:0007669"/>
    <property type="project" value="TreeGrafter"/>
</dbReference>
<evidence type="ECO:0000256" key="7">
    <source>
        <dbReference type="ARBA" id="ARBA00023015"/>
    </source>
</evidence>
<dbReference type="InterPro" id="IPR009464">
    <property type="entry name" value="PCAF_N"/>
</dbReference>
<comment type="subcellular location">
    <subcellularLocation>
        <location evidence="2">Cytoplasm</location>
        <location evidence="2">Cytoskeleton</location>
        <location evidence="2">Microtubule organizing center</location>
        <location evidence="2">Centrosome</location>
    </subcellularLocation>
    <subcellularLocation>
        <location evidence="1">Nucleus</location>
    </subcellularLocation>
</comment>
<keyword evidence="13" id="KW-0012">Acyltransferase</keyword>
<dbReference type="FunFam" id="3.40.630.30:FF:000004">
    <property type="entry name" value="Histone acetyltransferase KAT2A"/>
    <property type="match status" value="1"/>
</dbReference>
<protein>
    <recommendedName>
        <fullName evidence="4">histone acetyltransferase</fullName>
        <ecNumber evidence="4">2.3.1.48</ecNumber>
    </recommendedName>
</protein>